<gene>
    <name evidence="3" type="ORF">CKO40_02875</name>
</gene>
<dbReference type="Proteomes" id="UP001296776">
    <property type="component" value="Unassembled WGS sequence"/>
</dbReference>
<comment type="caution">
    <text evidence="3">The sequence shown here is derived from an EMBL/GenBank/DDBJ whole genome shotgun (WGS) entry which is preliminary data.</text>
</comment>
<organism evidence="3 4">
    <name type="scientific">Halochromatium glycolicum</name>
    <dbReference type="NCBI Taxonomy" id="85075"/>
    <lineage>
        <taxon>Bacteria</taxon>
        <taxon>Pseudomonadati</taxon>
        <taxon>Pseudomonadota</taxon>
        <taxon>Gammaproteobacteria</taxon>
        <taxon>Chromatiales</taxon>
        <taxon>Chromatiaceae</taxon>
        <taxon>Halochromatium</taxon>
    </lineage>
</organism>
<dbReference type="SUPFAM" id="SSF52821">
    <property type="entry name" value="Rhodanese/Cell cycle control phosphatase"/>
    <property type="match status" value="1"/>
</dbReference>
<name>A0AAJ0U1H7_9GAMM</name>
<evidence type="ECO:0000256" key="1">
    <source>
        <dbReference type="SAM" id="SignalP"/>
    </source>
</evidence>
<evidence type="ECO:0000313" key="4">
    <source>
        <dbReference type="Proteomes" id="UP001296776"/>
    </source>
</evidence>
<reference evidence="3" key="2">
    <citation type="journal article" date="2020" name="Microorganisms">
        <title>Osmotic Adaptation and Compatible Solute Biosynthesis of Phototrophic Bacteria as Revealed from Genome Analyses.</title>
        <authorList>
            <person name="Imhoff J.F."/>
            <person name="Rahn T."/>
            <person name="Kunzel S."/>
            <person name="Keller A."/>
            <person name="Neulinger S.C."/>
        </authorList>
    </citation>
    <scope>NUCLEOTIDE SEQUENCE</scope>
    <source>
        <strain evidence="3">DSM 11080</strain>
    </source>
</reference>
<keyword evidence="4" id="KW-1185">Reference proteome</keyword>
<proteinExistence type="predicted"/>
<accession>A0AAJ0U1H7</accession>
<dbReference type="Pfam" id="PF00581">
    <property type="entry name" value="Rhodanese"/>
    <property type="match status" value="1"/>
</dbReference>
<dbReference type="EMBL" id="NRSJ01000003">
    <property type="protein sequence ID" value="MBK1703524.1"/>
    <property type="molecule type" value="Genomic_DNA"/>
</dbReference>
<feature type="chain" id="PRO_5042493094" evidence="1">
    <location>
        <begin position="22"/>
        <end position="229"/>
    </location>
</feature>
<evidence type="ECO:0000313" key="3">
    <source>
        <dbReference type="EMBL" id="MBK1703524.1"/>
    </source>
</evidence>
<dbReference type="InterPro" id="IPR036873">
    <property type="entry name" value="Rhodanese-like_dom_sf"/>
</dbReference>
<dbReference type="Gene3D" id="3.40.250.10">
    <property type="entry name" value="Rhodanese-like domain"/>
    <property type="match status" value="1"/>
</dbReference>
<dbReference type="RefSeq" id="WP_200344552.1">
    <property type="nucleotide sequence ID" value="NZ_NRSJ01000003.1"/>
</dbReference>
<reference evidence="3" key="1">
    <citation type="submission" date="2017-08" db="EMBL/GenBank/DDBJ databases">
        <authorList>
            <person name="Imhoff J.F."/>
            <person name="Rahn T."/>
            <person name="Kuenzel S."/>
            <person name="Neulinger S.C."/>
        </authorList>
    </citation>
    <scope>NUCLEOTIDE SEQUENCE</scope>
    <source>
        <strain evidence="3">DSM 11080</strain>
    </source>
</reference>
<feature type="signal peptide" evidence="1">
    <location>
        <begin position="1"/>
        <end position="21"/>
    </location>
</feature>
<dbReference type="SMART" id="SM00450">
    <property type="entry name" value="RHOD"/>
    <property type="match status" value="1"/>
</dbReference>
<keyword evidence="1" id="KW-0732">Signal</keyword>
<sequence>MPLPILPPIALLLSLALPAQAADPSAGLFDLDALEVKITPTLPYVEVPHGEQSVLLMRHQDPAHTIVSPYQKTARPCPPYCVQPMQIAPGVETLGELELITYLQEAAAAPSEVLVIDSRTSEWVQRGTIPGSVNIPYTRLDPAYANPQQIAEILQLEFGAVAIDGLWDFANVKTLVFFCNGAWCGQSPTNIKALLGLGYPAHKLKWYRGGLQAWEQLGLTTVAPVDSGP</sequence>
<feature type="domain" description="Rhodanese" evidence="2">
    <location>
        <begin position="109"/>
        <end position="223"/>
    </location>
</feature>
<dbReference type="CDD" id="cd00158">
    <property type="entry name" value="RHOD"/>
    <property type="match status" value="1"/>
</dbReference>
<protein>
    <submittedName>
        <fullName evidence="3">Sulfurtransferase</fullName>
    </submittedName>
</protein>
<dbReference type="PROSITE" id="PS50206">
    <property type="entry name" value="RHODANESE_3"/>
    <property type="match status" value="1"/>
</dbReference>
<dbReference type="InterPro" id="IPR001763">
    <property type="entry name" value="Rhodanese-like_dom"/>
</dbReference>
<dbReference type="AlphaFoldDB" id="A0AAJ0U1H7"/>
<evidence type="ECO:0000259" key="2">
    <source>
        <dbReference type="PROSITE" id="PS50206"/>
    </source>
</evidence>